<feature type="compositionally biased region" description="Basic residues" evidence="1">
    <location>
        <begin position="617"/>
        <end position="627"/>
    </location>
</feature>
<evidence type="ECO:0000259" key="2">
    <source>
        <dbReference type="Pfam" id="PF12237"/>
    </source>
</evidence>
<reference evidence="3 4" key="1">
    <citation type="submission" date="2019-01" db="EMBL/GenBank/DDBJ databases">
        <title>Nuclear Genome Assembly of the Microalgal Biofuel strain Nannochloropsis salina CCMP1776.</title>
        <authorList>
            <person name="Hovde B."/>
        </authorList>
    </citation>
    <scope>NUCLEOTIDE SEQUENCE [LARGE SCALE GENOMIC DNA]</scope>
    <source>
        <strain evidence="3 4">CCMP1776</strain>
    </source>
</reference>
<evidence type="ECO:0000313" key="4">
    <source>
        <dbReference type="Proteomes" id="UP000355283"/>
    </source>
</evidence>
<dbReference type="PANTHER" id="PTHR21727">
    <property type="entry name" value="PHOSPHORYLATED CTD INTERACTING FACTOR 1"/>
    <property type="match status" value="1"/>
</dbReference>
<dbReference type="GO" id="GO:0099122">
    <property type="term" value="F:RNA polymerase II C-terminal domain binding"/>
    <property type="evidence" value="ECO:0007669"/>
    <property type="project" value="InterPro"/>
</dbReference>
<dbReference type="GO" id="GO:0016422">
    <property type="term" value="F:mRNA (2'-O-methyladenosine-N6-)-methyltransferase activity"/>
    <property type="evidence" value="ECO:0007669"/>
    <property type="project" value="InterPro"/>
</dbReference>
<feature type="region of interest" description="Disordered" evidence="1">
    <location>
        <begin position="11"/>
        <end position="56"/>
    </location>
</feature>
<evidence type="ECO:0000313" key="3">
    <source>
        <dbReference type="EMBL" id="TFJ83852.1"/>
    </source>
</evidence>
<sequence length="637" mass="71229">MDALLEEMYMAQRGGSTSHAHKDIKAPETEEGPEEDAGDNPICAASSSTPSLWRPEVKPPMDAVHHAKTYNSAQNMMHQPSLSLEILRHDAIGTLTCFFLNKVNRDLSMDLRVPLFERWLFSQRPTDGTGDPILPDPRLNDEHERAGRHLLMRELIEGGASNNTAKRVIEQLNKTAVKLLCRIQRASASLNPPSISLEARWQSLSKIYVHFDAGRGLYSLRHKSKTVTVNRRHYEKLRALHARFGGMSINRPGIDRSQGNLKHGKRERPGKSAEEERFFHLRVFLLLLRYSSLAGGTDRGGGFQGAIHEEAFDVLRRHLDCRMECFASPLNCMYARYCSAFQDTDACFGSLGTFFNFRPRQGTYEANPPFSPCVIARMVDHMEDLLEATALPLGFVVVIPAWQDGKGEQTREDEEKGVTREAEEERPESTRVTASEGASVSREPSKRGAKAIYKASAASWRRLRESSFCALHVLLRAQDHGYIEGGQHKTPTRFKTSFFDTSVFFLQNAAAKRKWPASERMAEELKQACASKHEAETAARRRDQGLDQRTERGARLREGCEEDGEAPEASSESNAFEGEGGRGLVECATQQGSRLPPLKRVGAPSSMLYQKDALSSSKKKRSARHEKRGSNSTAARS</sequence>
<feature type="compositionally biased region" description="Acidic residues" evidence="1">
    <location>
        <begin position="29"/>
        <end position="38"/>
    </location>
</feature>
<dbReference type="Proteomes" id="UP000355283">
    <property type="component" value="Unassembled WGS sequence"/>
</dbReference>
<evidence type="ECO:0000256" key="1">
    <source>
        <dbReference type="SAM" id="MobiDB-lite"/>
    </source>
</evidence>
<accession>A0A4D9CX42</accession>
<dbReference type="AlphaFoldDB" id="A0A4D9CX42"/>
<dbReference type="PANTHER" id="PTHR21727:SF0">
    <property type="entry name" value="MRNA (2'-O-METHYLADENOSINE-N(6)-)-METHYLTRANSFERASE"/>
    <property type="match status" value="1"/>
</dbReference>
<feature type="region of interest" description="Disordered" evidence="1">
    <location>
        <begin position="406"/>
        <end position="446"/>
    </location>
</feature>
<dbReference type="EMBL" id="SDOX01000021">
    <property type="protein sequence ID" value="TFJ83852.1"/>
    <property type="molecule type" value="Genomic_DNA"/>
</dbReference>
<feature type="domain" description="PCIF1 WW" evidence="2">
    <location>
        <begin position="272"/>
        <end position="407"/>
    </location>
</feature>
<gene>
    <name evidence="3" type="ORF">NSK_004949</name>
</gene>
<dbReference type="OrthoDB" id="193787at2759"/>
<protein>
    <recommendedName>
        <fullName evidence="2">PCIF1 WW domain-containing protein</fullName>
    </recommendedName>
</protein>
<feature type="region of interest" description="Disordered" evidence="1">
    <location>
        <begin position="532"/>
        <end position="637"/>
    </location>
</feature>
<organism evidence="3 4">
    <name type="scientific">Nannochloropsis salina CCMP1776</name>
    <dbReference type="NCBI Taxonomy" id="1027361"/>
    <lineage>
        <taxon>Eukaryota</taxon>
        <taxon>Sar</taxon>
        <taxon>Stramenopiles</taxon>
        <taxon>Ochrophyta</taxon>
        <taxon>Eustigmatophyceae</taxon>
        <taxon>Eustigmatales</taxon>
        <taxon>Monodopsidaceae</taxon>
        <taxon>Microchloropsis</taxon>
        <taxon>Microchloropsis salina</taxon>
    </lineage>
</organism>
<feature type="compositionally biased region" description="Basic and acidic residues" evidence="1">
    <location>
        <begin position="532"/>
        <end position="559"/>
    </location>
</feature>
<comment type="caution">
    <text evidence="3">The sequence shown here is derived from an EMBL/GenBank/DDBJ whole genome shotgun (WGS) entry which is preliminary data.</text>
</comment>
<keyword evidence="4" id="KW-1185">Reference proteome</keyword>
<feature type="compositionally biased region" description="Basic and acidic residues" evidence="1">
    <location>
        <begin position="406"/>
        <end position="429"/>
    </location>
</feature>
<proteinExistence type="predicted"/>
<dbReference type="InterPro" id="IPR022035">
    <property type="entry name" value="PCIF1_WW"/>
</dbReference>
<name>A0A4D9CX42_9STRA</name>
<dbReference type="Pfam" id="PF12237">
    <property type="entry name" value="PCIF1_WW"/>
    <property type="match status" value="1"/>
</dbReference>
<dbReference type="InterPro" id="IPR039881">
    <property type="entry name" value="PCIF1-like"/>
</dbReference>